<gene>
    <name evidence="1" type="ORF">Pan241w_57890</name>
</gene>
<evidence type="ECO:0000313" key="1">
    <source>
        <dbReference type="EMBL" id="QDT45662.1"/>
    </source>
</evidence>
<protein>
    <submittedName>
        <fullName evidence="1">Uncharacterized protein</fullName>
    </submittedName>
</protein>
<reference evidence="1 2" key="1">
    <citation type="submission" date="2019-02" db="EMBL/GenBank/DDBJ databases">
        <title>Deep-cultivation of Planctomycetes and their phenomic and genomic characterization uncovers novel biology.</title>
        <authorList>
            <person name="Wiegand S."/>
            <person name="Jogler M."/>
            <person name="Boedeker C."/>
            <person name="Pinto D."/>
            <person name="Vollmers J."/>
            <person name="Rivas-Marin E."/>
            <person name="Kohn T."/>
            <person name="Peeters S.H."/>
            <person name="Heuer A."/>
            <person name="Rast P."/>
            <person name="Oberbeckmann S."/>
            <person name="Bunk B."/>
            <person name="Jeske O."/>
            <person name="Meyerdierks A."/>
            <person name="Storesund J.E."/>
            <person name="Kallscheuer N."/>
            <person name="Luecker S."/>
            <person name="Lage O.M."/>
            <person name="Pohl T."/>
            <person name="Merkel B.J."/>
            <person name="Hornburger P."/>
            <person name="Mueller R.-W."/>
            <person name="Bruemmer F."/>
            <person name="Labrenz M."/>
            <person name="Spormann A.M."/>
            <person name="Op den Camp H."/>
            <person name="Overmann J."/>
            <person name="Amann R."/>
            <person name="Jetten M.S.M."/>
            <person name="Mascher T."/>
            <person name="Medema M.H."/>
            <person name="Devos D.P."/>
            <person name="Kaster A.-K."/>
            <person name="Ovreas L."/>
            <person name="Rohde M."/>
            <person name="Galperin M.Y."/>
            <person name="Jogler C."/>
        </authorList>
    </citation>
    <scope>NUCLEOTIDE SEQUENCE [LARGE SCALE GENOMIC DNA]</scope>
    <source>
        <strain evidence="1 2">Pan241w</strain>
    </source>
</reference>
<organism evidence="1 2">
    <name type="scientific">Gimesia alba</name>
    <dbReference type="NCBI Taxonomy" id="2527973"/>
    <lineage>
        <taxon>Bacteria</taxon>
        <taxon>Pseudomonadati</taxon>
        <taxon>Planctomycetota</taxon>
        <taxon>Planctomycetia</taxon>
        <taxon>Planctomycetales</taxon>
        <taxon>Planctomycetaceae</taxon>
        <taxon>Gimesia</taxon>
    </lineage>
</organism>
<sequence>MLRYRTNTLFLICTSCGVVGSLGLVFASLFSISSATKAVPERSSHLPAELVEMLGRSPVVVEFDRMAIDLPCDREELSRYISLLSAPGPTETASPSRSRKFHTGRLVAISGGTPEWIVKRQPNEVNYVKLGSEDYLPTWRGLEAVAMANGDRSEHRDQTLSTLAELDVALNCRIETREGSRLVADLLTTSISEFHLDQKEISWTASAIASYLPPQTVWWNRYGEEFSFDTVVQEMMGRKLNRESCRGLHLVMTLTKILRIDRKGRILAPEVRESLNTYLHGKLAEAVEAQLEDGAWPMLWSQSGFSDVFEYTPEGSNVNRVLVTGHMLEWFHMLPKDIKPPIKVVQAGSLWMLNNLRSVPEETVNKHFCPYTHAVLSLYIARFLDNDRHGT</sequence>
<accession>A0A517RPB2</accession>
<dbReference type="EMBL" id="CP036269">
    <property type="protein sequence ID" value="QDT45662.1"/>
    <property type="molecule type" value="Genomic_DNA"/>
</dbReference>
<proteinExistence type="predicted"/>
<evidence type="ECO:0000313" key="2">
    <source>
        <dbReference type="Proteomes" id="UP000317171"/>
    </source>
</evidence>
<dbReference type="AlphaFoldDB" id="A0A517RPB2"/>
<keyword evidence="2" id="KW-1185">Reference proteome</keyword>
<dbReference type="OrthoDB" id="228501at2"/>
<dbReference type="KEGG" id="gaz:Pan241w_57890"/>
<dbReference type="Proteomes" id="UP000317171">
    <property type="component" value="Chromosome"/>
</dbReference>
<name>A0A517RPB2_9PLAN</name>